<name>A0A8J3V099_9ACTN</name>
<dbReference type="AlphaFoldDB" id="A0A8J3V099"/>
<dbReference type="InterPro" id="IPR001106">
    <property type="entry name" value="Aromatic_Lyase"/>
</dbReference>
<evidence type="ECO:0000313" key="3">
    <source>
        <dbReference type="Proteomes" id="UP000644610"/>
    </source>
</evidence>
<gene>
    <name evidence="2" type="primary">hutH_1</name>
    <name evidence="2" type="ORF">Psi02_40640</name>
</gene>
<comment type="caution">
    <text evidence="2">The sequence shown here is derived from an EMBL/GenBank/DDBJ whole genome shotgun (WGS) entry which is preliminary data.</text>
</comment>
<reference evidence="2" key="1">
    <citation type="submission" date="2021-01" db="EMBL/GenBank/DDBJ databases">
        <title>Whole genome shotgun sequence of Planotetraspora silvatica NBRC 100141.</title>
        <authorList>
            <person name="Komaki H."/>
            <person name="Tamura T."/>
        </authorList>
    </citation>
    <scope>NUCLEOTIDE SEQUENCE</scope>
    <source>
        <strain evidence="2">NBRC 100141</strain>
    </source>
</reference>
<evidence type="ECO:0000313" key="2">
    <source>
        <dbReference type="EMBL" id="GII47640.1"/>
    </source>
</evidence>
<dbReference type="InterPro" id="IPR008948">
    <property type="entry name" value="L-Aspartase-like"/>
</dbReference>
<proteinExistence type="predicted"/>
<evidence type="ECO:0000256" key="1">
    <source>
        <dbReference type="ARBA" id="ARBA00023239"/>
    </source>
</evidence>
<organism evidence="2 3">
    <name type="scientific">Planotetraspora silvatica</name>
    <dbReference type="NCBI Taxonomy" id="234614"/>
    <lineage>
        <taxon>Bacteria</taxon>
        <taxon>Bacillati</taxon>
        <taxon>Actinomycetota</taxon>
        <taxon>Actinomycetes</taxon>
        <taxon>Streptosporangiales</taxon>
        <taxon>Streptosporangiaceae</taxon>
        <taxon>Planotetraspora</taxon>
    </lineage>
</organism>
<dbReference type="Gene3D" id="1.20.200.10">
    <property type="entry name" value="Fumarase/aspartase (Central domain)"/>
    <property type="match status" value="1"/>
</dbReference>
<dbReference type="Proteomes" id="UP000644610">
    <property type="component" value="Unassembled WGS sequence"/>
</dbReference>
<accession>A0A8J3V099</accession>
<protein>
    <submittedName>
        <fullName evidence="2">Histidine ammonia-lyase</fullName>
    </submittedName>
</protein>
<keyword evidence="3" id="KW-1185">Reference proteome</keyword>
<dbReference type="RefSeq" id="WP_203976348.1">
    <property type="nucleotide sequence ID" value="NZ_BAAAKY010000050.1"/>
</dbReference>
<dbReference type="Pfam" id="PF00221">
    <property type="entry name" value="Lyase_aromatic"/>
    <property type="match status" value="1"/>
</dbReference>
<keyword evidence="1" id="KW-0456">Lyase</keyword>
<dbReference type="SUPFAM" id="SSF48557">
    <property type="entry name" value="L-aspartase-like"/>
    <property type="match status" value="1"/>
</dbReference>
<sequence>MTTDITLDGTTLTCEQVGAVARGEARVAVGSTAAAQAAWRASSQLHGPVYGRTTGVGANKDVAVHEQGLDLVRSHAGGAGPLVEEERARAMLVIRLNQILRGGSGVNPGVLPVLAYAINEGFTPPVRLYGAIGTGDLTALSTAALCLTGEVPWRRASWSPEQGPSFALSGSDALPFMSANAMTLGDAALACAGLRPLLDASIGVAAQSWRAVDASDEPLEQPVQDARRHPGQARVATRLRRLLVPGPSPRLQDPYGYRALPQVHGAAFDALDTAEQVVTTDMNSAAENPLIAGGRAWHNGNFHTAPVALALDALRAALVQTASLSTARLATMMEPAYTGLIPFLADRPGASGALILEYVAYDALATLRNLAAPVTLGGAVLSRSVEDHAGFGTQAARACLATREPYEIVLACELVAAVRAQRQRGRSCDVPLDPRMQDRPLDADIEAARTVLPAFA</sequence>
<dbReference type="EMBL" id="BOOQ01000026">
    <property type="protein sequence ID" value="GII47640.1"/>
    <property type="molecule type" value="Genomic_DNA"/>
</dbReference>
<dbReference type="PANTHER" id="PTHR10362">
    <property type="entry name" value="HISTIDINE AMMONIA-LYASE"/>
    <property type="match status" value="1"/>
</dbReference>
<dbReference type="GO" id="GO:0016841">
    <property type="term" value="F:ammonia-lyase activity"/>
    <property type="evidence" value="ECO:0007669"/>
    <property type="project" value="UniProtKB-ARBA"/>
</dbReference>